<feature type="domain" description="Sm" evidence="11">
    <location>
        <begin position="8"/>
        <end position="81"/>
    </location>
</feature>
<protein>
    <recommendedName>
        <fullName evidence="9">Sm protein F</fullName>
    </recommendedName>
</protein>
<evidence type="ECO:0000256" key="5">
    <source>
        <dbReference type="ARBA" id="ARBA00022884"/>
    </source>
</evidence>
<dbReference type="GO" id="GO:0034715">
    <property type="term" value="C:pICln-Sm protein complex"/>
    <property type="evidence" value="ECO:0007669"/>
    <property type="project" value="TreeGrafter"/>
</dbReference>
<dbReference type="AlphaFoldDB" id="A0A5N5CW81"/>
<dbReference type="GO" id="GO:0005685">
    <property type="term" value="C:U1 snRNP"/>
    <property type="evidence" value="ECO:0007669"/>
    <property type="project" value="TreeGrafter"/>
</dbReference>
<dbReference type="EMBL" id="VCHE01000182">
    <property type="protein sequence ID" value="KAB2569603.1"/>
    <property type="molecule type" value="Genomic_DNA"/>
</dbReference>
<reference evidence="12 13" key="1">
    <citation type="journal article" date="2019" name="Sci. Rep.">
        <title>A multi-omics analysis of the grapevine pathogen Lasiodiplodia theobromae reveals that temperature affects the expression of virulence- and pathogenicity-related genes.</title>
        <authorList>
            <person name="Felix C."/>
            <person name="Meneses R."/>
            <person name="Goncalves M.F.M."/>
            <person name="Tilleman L."/>
            <person name="Duarte A.S."/>
            <person name="Jorrin-Novo J.V."/>
            <person name="Van de Peer Y."/>
            <person name="Deforce D."/>
            <person name="Van Nieuwerburgh F."/>
            <person name="Esteves A.C."/>
            <person name="Alves A."/>
        </authorList>
    </citation>
    <scope>NUCLEOTIDE SEQUENCE [LARGE SCALE GENOMIC DNA]</scope>
    <source>
        <strain evidence="12 13">LA-SOL3</strain>
    </source>
</reference>
<dbReference type="PANTHER" id="PTHR11021">
    <property type="entry name" value="SMALL NUCLEAR RIBONUCLEOPROTEIN F SNRNP-F"/>
    <property type="match status" value="1"/>
</dbReference>
<evidence type="ECO:0000256" key="1">
    <source>
        <dbReference type="ARBA" id="ARBA00004123"/>
    </source>
</evidence>
<feature type="region of interest" description="Disordered" evidence="10">
    <location>
        <begin position="78"/>
        <end position="191"/>
    </location>
</feature>
<keyword evidence="3" id="KW-0507">mRNA processing</keyword>
<dbReference type="GO" id="GO:0000398">
    <property type="term" value="P:mRNA splicing, via spliceosome"/>
    <property type="evidence" value="ECO:0007669"/>
    <property type="project" value="InterPro"/>
</dbReference>
<dbReference type="OrthoDB" id="409625at2759"/>
<name>A0A5N5CW81_9PEZI</name>
<dbReference type="SMART" id="SM00651">
    <property type="entry name" value="Sm"/>
    <property type="match status" value="1"/>
</dbReference>
<evidence type="ECO:0000256" key="6">
    <source>
        <dbReference type="ARBA" id="ARBA00023187"/>
    </source>
</evidence>
<comment type="caution">
    <text evidence="12">The sequence shown here is derived from an EMBL/GenBank/DDBJ whole genome shotgun (WGS) entry which is preliminary data.</text>
</comment>
<dbReference type="InterPro" id="IPR034100">
    <property type="entry name" value="Sm_F"/>
</dbReference>
<comment type="subcellular location">
    <subcellularLocation>
        <location evidence="1">Nucleus</location>
    </subcellularLocation>
</comment>
<evidence type="ECO:0000256" key="9">
    <source>
        <dbReference type="ARBA" id="ARBA00030144"/>
    </source>
</evidence>
<keyword evidence="5" id="KW-0694">RNA-binding</keyword>
<comment type="similarity">
    <text evidence="2">Belongs to the snRNP Sm proteins family. SmF/LSm6 subfamily.</text>
</comment>
<dbReference type="InterPro" id="IPR047575">
    <property type="entry name" value="Sm"/>
</dbReference>
<dbReference type="PANTHER" id="PTHR11021:SF0">
    <property type="entry name" value="SMALL NUCLEAR RIBONUCLEOPROTEIN F"/>
    <property type="match status" value="1"/>
</dbReference>
<keyword evidence="6" id="KW-0508">mRNA splicing</keyword>
<keyword evidence="7" id="KW-0539">Nucleus</keyword>
<dbReference type="GO" id="GO:0071013">
    <property type="term" value="C:catalytic step 2 spliceosome"/>
    <property type="evidence" value="ECO:0007669"/>
    <property type="project" value="TreeGrafter"/>
</dbReference>
<feature type="compositionally biased region" description="Basic and acidic residues" evidence="10">
    <location>
        <begin position="79"/>
        <end position="88"/>
    </location>
</feature>
<dbReference type="SUPFAM" id="SSF50182">
    <property type="entry name" value="Sm-like ribonucleoproteins"/>
    <property type="match status" value="1"/>
</dbReference>
<keyword evidence="4" id="KW-0747">Spliceosome</keyword>
<gene>
    <name evidence="12" type="primary">B2O8.190</name>
    <name evidence="12" type="ORF">DBV05_g11715</name>
</gene>
<dbReference type="InterPro" id="IPR010920">
    <property type="entry name" value="LSM_dom_sf"/>
</dbReference>
<evidence type="ECO:0000313" key="13">
    <source>
        <dbReference type="Proteomes" id="UP000325902"/>
    </source>
</evidence>
<sequence>MSGFMPVNPRPMLLALVGKDIRVRLKWGYTEYTGTLISADSYMNLQLANTEEFIDGKSTGTLGQVLFRCNNVLWISAKDAGEPGKSNDAEMSGPKAVEEKAGKKLLTAAPEETGRRQQRNVIKEDPGDGKACSSTGGTAGTVRSGDGPRSRDAASLTPPSDMTTIPKRKRDDGEAEEEPVPDPKRAKVEKE</sequence>
<evidence type="ECO:0000256" key="8">
    <source>
        <dbReference type="ARBA" id="ARBA00023274"/>
    </source>
</evidence>
<dbReference type="Gene3D" id="2.30.30.100">
    <property type="match status" value="1"/>
</dbReference>
<evidence type="ECO:0000256" key="2">
    <source>
        <dbReference type="ARBA" id="ARBA00007927"/>
    </source>
</evidence>
<feature type="compositionally biased region" description="Basic and acidic residues" evidence="10">
    <location>
        <begin position="181"/>
        <end position="191"/>
    </location>
</feature>
<accession>A0A5N5CW81</accession>
<evidence type="ECO:0000313" key="12">
    <source>
        <dbReference type="EMBL" id="KAB2569603.1"/>
    </source>
</evidence>
<proteinExistence type="inferred from homology"/>
<dbReference type="GO" id="GO:0003723">
    <property type="term" value="F:RNA binding"/>
    <property type="evidence" value="ECO:0007669"/>
    <property type="project" value="UniProtKB-KW"/>
</dbReference>
<dbReference type="CDD" id="cd01722">
    <property type="entry name" value="Sm_F"/>
    <property type="match status" value="1"/>
</dbReference>
<dbReference type="InterPro" id="IPR001163">
    <property type="entry name" value="Sm_dom_euk/arc"/>
</dbReference>
<dbReference type="Pfam" id="PF01423">
    <property type="entry name" value="LSM"/>
    <property type="match status" value="1"/>
</dbReference>
<evidence type="ECO:0000256" key="4">
    <source>
        <dbReference type="ARBA" id="ARBA00022728"/>
    </source>
</evidence>
<evidence type="ECO:0000256" key="7">
    <source>
        <dbReference type="ARBA" id="ARBA00023242"/>
    </source>
</evidence>
<keyword evidence="8 12" id="KW-0687">Ribonucleoprotein</keyword>
<keyword evidence="13" id="KW-1185">Reference proteome</keyword>
<evidence type="ECO:0000256" key="3">
    <source>
        <dbReference type="ARBA" id="ARBA00022664"/>
    </source>
</evidence>
<dbReference type="PROSITE" id="PS52002">
    <property type="entry name" value="SM"/>
    <property type="match status" value="1"/>
</dbReference>
<evidence type="ECO:0000259" key="11">
    <source>
        <dbReference type="PROSITE" id="PS52002"/>
    </source>
</evidence>
<dbReference type="Proteomes" id="UP000325902">
    <property type="component" value="Unassembled WGS sequence"/>
</dbReference>
<organism evidence="12 13">
    <name type="scientific">Lasiodiplodia theobromae</name>
    <dbReference type="NCBI Taxonomy" id="45133"/>
    <lineage>
        <taxon>Eukaryota</taxon>
        <taxon>Fungi</taxon>
        <taxon>Dikarya</taxon>
        <taxon>Ascomycota</taxon>
        <taxon>Pezizomycotina</taxon>
        <taxon>Dothideomycetes</taxon>
        <taxon>Dothideomycetes incertae sedis</taxon>
        <taxon>Botryosphaeriales</taxon>
        <taxon>Botryosphaeriaceae</taxon>
        <taxon>Lasiodiplodia</taxon>
    </lineage>
</organism>
<dbReference type="InterPro" id="IPR016487">
    <property type="entry name" value="Lsm6/sSmF"/>
</dbReference>
<evidence type="ECO:0000256" key="10">
    <source>
        <dbReference type="SAM" id="MobiDB-lite"/>
    </source>
</evidence>